<dbReference type="Gene3D" id="1.25.40.10">
    <property type="entry name" value="Tetratricopeptide repeat domain"/>
    <property type="match status" value="1"/>
</dbReference>
<dbReference type="EMBL" id="JBBNAG010000011">
    <property type="protein sequence ID" value="KAK9094317.1"/>
    <property type="molecule type" value="Genomic_DNA"/>
</dbReference>
<dbReference type="PANTHER" id="PTHR47604">
    <property type="entry name" value="ADENYLYL CYCLASE"/>
    <property type="match status" value="1"/>
</dbReference>
<proteinExistence type="predicted"/>
<evidence type="ECO:0000313" key="1">
    <source>
        <dbReference type="EMBL" id="KAK9094317.1"/>
    </source>
</evidence>
<reference evidence="1 2" key="1">
    <citation type="submission" date="2024-01" db="EMBL/GenBank/DDBJ databases">
        <title>Genome assemblies of Stephania.</title>
        <authorList>
            <person name="Yang L."/>
        </authorList>
    </citation>
    <scope>NUCLEOTIDE SEQUENCE [LARGE SCALE GENOMIC DNA]</scope>
    <source>
        <strain evidence="1">JXDWG</strain>
        <tissue evidence="1">Leaf</tissue>
    </source>
</reference>
<protein>
    <submittedName>
        <fullName evidence="1">Uncharacterized protein</fullName>
    </submittedName>
</protein>
<gene>
    <name evidence="1" type="ORF">Scep_025786</name>
</gene>
<dbReference type="Proteomes" id="UP001419268">
    <property type="component" value="Unassembled WGS sequence"/>
</dbReference>
<dbReference type="InterPro" id="IPR011990">
    <property type="entry name" value="TPR-like_helical_dom_sf"/>
</dbReference>
<comment type="caution">
    <text evidence="1">The sequence shown here is derived from an EMBL/GenBank/DDBJ whole genome shotgun (WGS) entry which is preliminary data.</text>
</comment>
<name>A0AAP0HRH9_9MAGN</name>
<organism evidence="1 2">
    <name type="scientific">Stephania cephalantha</name>
    <dbReference type="NCBI Taxonomy" id="152367"/>
    <lineage>
        <taxon>Eukaryota</taxon>
        <taxon>Viridiplantae</taxon>
        <taxon>Streptophyta</taxon>
        <taxon>Embryophyta</taxon>
        <taxon>Tracheophyta</taxon>
        <taxon>Spermatophyta</taxon>
        <taxon>Magnoliopsida</taxon>
        <taxon>Ranunculales</taxon>
        <taxon>Menispermaceae</taxon>
        <taxon>Menispermoideae</taxon>
        <taxon>Cissampelideae</taxon>
        <taxon>Stephania</taxon>
    </lineage>
</organism>
<accession>A0AAP0HRH9</accession>
<dbReference type="PANTHER" id="PTHR47604:SF1">
    <property type="entry name" value="ADENYLYL CYCLASE"/>
    <property type="match status" value="1"/>
</dbReference>
<keyword evidence="2" id="KW-1185">Reference proteome</keyword>
<dbReference type="AlphaFoldDB" id="A0AAP0HRH9"/>
<evidence type="ECO:0000313" key="2">
    <source>
        <dbReference type="Proteomes" id="UP001419268"/>
    </source>
</evidence>
<sequence length="329" mass="36871">MAMTAVRRKGIRLASLMSPSSINGGAVLRGTSVPYEEAFTTVQATSNIRRLHTSPKGPFPSYLERFLLTTAENLKEFQSITQSQQRRSFSVQVSCASAAQRFYIAFSNGQQPLGYLNSKASYSSKATAVGDPTESVEELYDKISKSVEAEKMPPNAWLWLLIEKCANQNDIDLLFKTLQNLRRFRLSNLRIHANFNCALCLSVAEACARVGAINFGKKLLWQHNVYGLTPSVGSANRLLLYAKKQNDAKLMVEIMKLIKRNHLPFQPSTADIVFSICRQTNNWELISKYSKKFIKAGAKLRRTTFATWMEFAAGIVSILYECHSNSSKS</sequence>